<reference evidence="8 9" key="1">
    <citation type="submission" date="2021-04" db="EMBL/GenBank/DDBJ databases">
        <title>Nocardia tengchongensis.</title>
        <authorList>
            <person name="Zhuang k."/>
            <person name="Ran Y."/>
            <person name="Li W."/>
        </authorList>
    </citation>
    <scope>NUCLEOTIDE SEQUENCE [LARGE SCALE GENOMIC DNA]</scope>
    <source>
        <strain evidence="8 9">CFH S0057</strain>
    </source>
</reference>
<dbReference type="Gene3D" id="3.40.47.10">
    <property type="match status" value="1"/>
</dbReference>
<evidence type="ECO:0000256" key="5">
    <source>
        <dbReference type="ARBA" id="ARBA00040529"/>
    </source>
</evidence>
<dbReference type="Proteomes" id="UP000683310">
    <property type="component" value="Chromosome"/>
</dbReference>
<dbReference type="Pfam" id="PF00108">
    <property type="entry name" value="Thiolase_N"/>
    <property type="match status" value="1"/>
</dbReference>
<feature type="region of interest" description="Disordered" evidence="6">
    <location>
        <begin position="290"/>
        <end position="311"/>
    </location>
</feature>
<name>A0ABX8CSI5_9NOCA</name>
<evidence type="ECO:0000256" key="3">
    <source>
        <dbReference type="ARBA" id="ARBA00022679"/>
    </source>
</evidence>
<keyword evidence="3 8" id="KW-0808">Transferase</keyword>
<dbReference type="PANTHER" id="PTHR18919:SF107">
    <property type="entry name" value="ACETYL-COA ACETYLTRANSFERASE, CYTOSOLIC"/>
    <property type="match status" value="1"/>
</dbReference>
<dbReference type="InterPro" id="IPR020616">
    <property type="entry name" value="Thiolase_N"/>
</dbReference>
<dbReference type="SUPFAM" id="SSF53901">
    <property type="entry name" value="Thiolase-like"/>
    <property type="match status" value="1"/>
</dbReference>
<dbReference type="GO" id="GO:0003985">
    <property type="term" value="F:acetyl-CoA C-acetyltransferase activity"/>
    <property type="evidence" value="ECO:0007669"/>
    <property type="project" value="UniProtKB-EC"/>
</dbReference>
<dbReference type="InterPro" id="IPR002155">
    <property type="entry name" value="Thiolase"/>
</dbReference>
<dbReference type="PANTHER" id="PTHR18919">
    <property type="entry name" value="ACETYL-COA C-ACYLTRANSFERASE"/>
    <property type="match status" value="1"/>
</dbReference>
<dbReference type="EC" id="2.3.1.9" evidence="2"/>
<comment type="similarity">
    <text evidence="1">Belongs to the thiolase-like superfamily. Thiolase family.</text>
</comment>
<dbReference type="EMBL" id="CP074371">
    <property type="protein sequence ID" value="QVI22497.1"/>
    <property type="molecule type" value="Genomic_DNA"/>
</dbReference>
<gene>
    <name evidence="8" type="ORF">KHQ06_05455</name>
</gene>
<evidence type="ECO:0000256" key="4">
    <source>
        <dbReference type="ARBA" id="ARBA00023315"/>
    </source>
</evidence>
<evidence type="ECO:0000256" key="6">
    <source>
        <dbReference type="SAM" id="MobiDB-lite"/>
    </source>
</evidence>
<keyword evidence="4 8" id="KW-0012">Acyltransferase</keyword>
<keyword evidence="9" id="KW-1185">Reference proteome</keyword>
<dbReference type="InterPro" id="IPR016039">
    <property type="entry name" value="Thiolase-like"/>
</dbReference>
<evidence type="ECO:0000256" key="1">
    <source>
        <dbReference type="ARBA" id="ARBA00010982"/>
    </source>
</evidence>
<feature type="domain" description="Thiolase N-terminal" evidence="7">
    <location>
        <begin position="5"/>
        <end position="270"/>
    </location>
</feature>
<evidence type="ECO:0000313" key="9">
    <source>
        <dbReference type="Proteomes" id="UP000683310"/>
    </source>
</evidence>
<proteinExistence type="inferred from homology"/>
<accession>A0ABX8CSI5</accession>
<evidence type="ECO:0000313" key="8">
    <source>
        <dbReference type="EMBL" id="QVI22497.1"/>
    </source>
</evidence>
<evidence type="ECO:0000259" key="7">
    <source>
        <dbReference type="Pfam" id="PF00108"/>
    </source>
</evidence>
<dbReference type="PIRSF" id="PIRSF000429">
    <property type="entry name" value="Ac-CoA_Ac_transf"/>
    <property type="match status" value="1"/>
</dbReference>
<evidence type="ECO:0000256" key="2">
    <source>
        <dbReference type="ARBA" id="ARBA00012705"/>
    </source>
</evidence>
<sequence length="366" mass="37859">MRRAAIVQPMRTPVGLPGGALAAVPPNRLVGTVMAAVLGRSGIDPLRVEQLVTAVPDLDAIRPALARCGLAPELGDFALGAGPGSGLRALITAAMTVRTGAADVVLAIGAEYECAAAAFEAQPAGFPPPTHRPGPGTAAGPTTDEQIALWAAEPTRGQADSPHTEQLARDHGLNRAAADDFAAVSHRRAARAHRQGIFGAEIAPVAVCARPDDPNSEVVRLVDRDEGLRDDVSHRAFAALAPIRAGGVTTVANRSTRALAASACLVVAEDRLVDLGLAPMAYLVDWASAAAPPGPRRPPPRPRSPRPCGAPVPPSRIWNCSKWRRPPRSRCSPWRASSVSATWASASTSTVAPSPSVIPVAPRACA</sequence>
<protein>
    <recommendedName>
        <fullName evidence="5">Probable acetyl-CoA acetyltransferase</fullName>
        <ecNumber evidence="2">2.3.1.9</ecNumber>
    </recommendedName>
</protein>
<organism evidence="8 9">
    <name type="scientific">Nocardia tengchongensis</name>
    <dbReference type="NCBI Taxonomy" id="2055889"/>
    <lineage>
        <taxon>Bacteria</taxon>
        <taxon>Bacillati</taxon>
        <taxon>Actinomycetota</taxon>
        <taxon>Actinomycetes</taxon>
        <taxon>Mycobacteriales</taxon>
        <taxon>Nocardiaceae</taxon>
        <taxon>Nocardia</taxon>
    </lineage>
</organism>